<feature type="transmembrane region" description="Helical" evidence="1">
    <location>
        <begin position="12"/>
        <end position="29"/>
    </location>
</feature>
<protein>
    <submittedName>
        <fullName evidence="2">Uncharacterized protein</fullName>
    </submittedName>
</protein>
<keyword evidence="1" id="KW-0812">Transmembrane</keyword>
<keyword evidence="1" id="KW-0472">Membrane</keyword>
<evidence type="ECO:0000256" key="1">
    <source>
        <dbReference type="SAM" id="Phobius"/>
    </source>
</evidence>
<keyword evidence="1" id="KW-1133">Transmembrane helix</keyword>
<gene>
    <name evidence="2" type="ORF">E7215_12195</name>
</gene>
<evidence type="ECO:0000313" key="3">
    <source>
        <dbReference type="Proteomes" id="UP000768462"/>
    </source>
</evidence>
<accession>A0A927W9V6</accession>
<sequence>MKKKIMKIICGYIPIVIAIILASFSITYLTEKCGVQPKVAALIGTFEMLFCFYGFIFGVIAMKNR</sequence>
<organism evidence="2 3">
    <name type="scientific">Clostridium sulfidigenes</name>
    <dbReference type="NCBI Taxonomy" id="318464"/>
    <lineage>
        <taxon>Bacteria</taxon>
        <taxon>Bacillati</taxon>
        <taxon>Bacillota</taxon>
        <taxon>Clostridia</taxon>
        <taxon>Eubacteriales</taxon>
        <taxon>Clostridiaceae</taxon>
        <taxon>Clostridium</taxon>
    </lineage>
</organism>
<comment type="caution">
    <text evidence="2">The sequence shown here is derived from an EMBL/GenBank/DDBJ whole genome shotgun (WGS) entry which is preliminary data.</text>
</comment>
<reference evidence="2" key="1">
    <citation type="submission" date="2019-04" db="EMBL/GenBank/DDBJ databases">
        <title>Evolution of Biomass-Degrading Anaerobic Consortia Revealed by Metagenomics.</title>
        <authorList>
            <person name="Peng X."/>
        </authorList>
    </citation>
    <scope>NUCLEOTIDE SEQUENCE</scope>
    <source>
        <strain evidence="2">SIG254</strain>
    </source>
</reference>
<proteinExistence type="predicted"/>
<name>A0A927W9V6_9CLOT</name>
<dbReference type="EMBL" id="SVCM01000142">
    <property type="protein sequence ID" value="MBE6060916.1"/>
    <property type="molecule type" value="Genomic_DNA"/>
</dbReference>
<dbReference type="AlphaFoldDB" id="A0A927W9V6"/>
<dbReference type="Proteomes" id="UP000768462">
    <property type="component" value="Unassembled WGS sequence"/>
</dbReference>
<feature type="transmembrane region" description="Helical" evidence="1">
    <location>
        <begin position="41"/>
        <end position="62"/>
    </location>
</feature>
<evidence type="ECO:0000313" key="2">
    <source>
        <dbReference type="EMBL" id="MBE6060916.1"/>
    </source>
</evidence>